<dbReference type="Gene3D" id="1.10.287.470">
    <property type="entry name" value="Helix hairpin bin"/>
    <property type="match status" value="2"/>
</dbReference>
<protein>
    <submittedName>
        <fullName evidence="3">Biotin/lipoyl-binding protein</fullName>
    </submittedName>
</protein>
<gene>
    <name evidence="3" type="ORF">F6X53_03865</name>
</gene>
<dbReference type="GO" id="GO:0005886">
    <property type="term" value="C:plasma membrane"/>
    <property type="evidence" value="ECO:0007669"/>
    <property type="project" value="TreeGrafter"/>
</dbReference>
<feature type="domain" description="YbhG-like alpha-helical hairpin" evidence="2">
    <location>
        <begin position="84"/>
        <end position="203"/>
    </location>
</feature>
<dbReference type="PANTHER" id="PTHR30438:SF2">
    <property type="entry name" value="MEMBRANE PROTEIN"/>
    <property type="match status" value="1"/>
</dbReference>
<dbReference type="RefSeq" id="WP_150997436.1">
    <property type="nucleotide sequence ID" value="NZ_BPQY01000633.1"/>
</dbReference>
<dbReference type="InterPro" id="IPR059052">
    <property type="entry name" value="HH_YbhG-like"/>
</dbReference>
<sequence>MRGKATWRVLAGAAIAVSIAAAAYLWWPQSESAPPLSPGVVHWTEIRIAPETSGRLASFRVTAGQPVRQGDVLAVLNSPELAAAVQEARANAAAAQADLANVLAGVRKEEVDTAAQNVRIAEANLLLARQQHERVTTLASHDYASKQQLDESTAALGKAEAALTLMQATFAQQRAGPTNEERDIAKAKVELANTALAVLEARLGKTTLIAPSDGVVGLLVAEPGEAISPGQPIMTLSATSEPWFTFTIRENRLAGITLGTALTLRTSGGEDIHAQVSELRPLGEFAVWRAARAVGDHDVNSFLVRADADAPAREVEPGMTVWIAHGRE</sequence>
<evidence type="ECO:0000313" key="3">
    <source>
        <dbReference type="EMBL" id="KAB1080848.1"/>
    </source>
</evidence>
<dbReference type="SUPFAM" id="SSF111369">
    <property type="entry name" value="HlyD-like secretion proteins"/>
    <property type="match status" value="3"/>
</dbReference>
<keyword evidence="4" id="KW-1185">Reference proteome</keyword>
<evidence type="ECO:0000259" key="2">
    <source>
        <dbReference type="Pfam" id="PF25881"/>
    </source>
</evidence>
<dbReference type="PANTHER" id="PTHR30438">
    <property type="entry name" value="36 KDA ANTIGEN-RELATED"/>
    <property type="match status" value="1"/>
</dbReference>
<dbReference type="Gene3D" id="2.40.30.170">
    <property type="match status" value="1"/>
</dbReference>
<dbReference type="Gene3D" id="2.40.50.100">
    <property type="match status" value="2"/>
</dbReference>
<evidence type="ECO:0000256" key="1">
    <source>
        <dbReference type="SAM" id="Phobius"/>
    </source>
</evidence>
<reference evidence="3 4" key="1">
    <citation type="submission" date="2019-09" db="EMBL/GenBank/DDBJ databases">
        <title>YIM 48816 draft genome.</title>
        <authorList>
            <person name="Jiang L."/>
        </authorList>
    </citation>
    <scope>NUCLEOTIDE SEQUENCE [LARGE SCALE GENOMIC DNA]</scope>
    <source>
        <strain evidence="3 4">YIM 48816</strain>
    </source>
</reference>
<dbReference type="OrthoDB" id="9778236at2"/>
<accession>A0A6L3T286</accession>
<organism evidence="3 4">
    <name type="scientific">Methylobacterium soli</name>
    <dbReference type="NCBI Taxonomy" id="553447"/>
    <lineage>
        <taxon>Bacteria</taxon>
        <taxon>Pseudomonadati</taxon>
        <taxon>Pseudomonadota</taxon>
        <taxon>Alphaproteobacteria</taxon>
        <taxon>Hyphomicrobiales</taxon>
        <taxon>Methylobacteriaceae</taxon>
        <taxon>Methylobacterium</taxon>
    </lineage>
</organism>
<feature type="transmembrane region" description="Helical" evidence="1">
    <location>
        <begin position="7"/>
        <end position="27"/>
    </location>
</feature>
<name>A0A6L3T286_9HYPH</name>
<dbReference type="AlphaFoldDB" id="A0A6L3T286"/>
<keyword evidence="1" id="KW-1133">Transmembrane helix</keyword>
<proteinExistence type="predicted"/>
<dbReference type="Pfam" id="PF25881">
    <property type="entry name" value="HH_YBHG"/>
    <property type="match status" value="1"/>
</dbReference>
<evidence type="ECO:0000313" key="4">
    <source>
        <dbReference type="Proteomes" id="UP000474159"/>
    </source>
</evidence>
<dbReference type="Proteomes" id="UP000474159">
    <property type="component" value="Unassembled WGS sequence"/>
</dbReference>
<comment type="caution">
    <text evidence="3">The sequence shown here is derived from an EMBL/GenBank/DDBJ whole genome shotgun (WGS) entry which is preliminary data.</text>
</comment>
<keyword evidence="1" id="KW-0472">Membrane</keyword>
<dbReference type="EMBL" id="VZZK01000003">
    <property type="protein sequence ID" value="KAB1080848.1"/>
    <property type="molecule type" value="Genomic_DNA"/>
</dbReference>
<keyword evidence="1" id="KW-0812">Transmembrane</keyword>